<protein>
    <submittedName>
        <fullName evidence="3">Uncharacterized protein</fullName>
    </submittedName>
</protein>
<name>A0AAV5SP05_9BILA</name>
<proteinExistence type="predicted"/>
<comment type="caution">
    <text evidence="3">The sequence shown here is derived from an EMBL/GenBank/DDBJ whole genome shotgun (WGS) entry which is preliminary data.</text>
</comment>
<feature type="transmembrane region" description="Helical" evidence="2">
    <location>
        <begin position="179"/>
        <end position="212"/>
    </location>
</feature>
<keyword evidence="2" id="KW-1133">Transmembrane helix</keyword>
<gene>
    <name evidence="3" type="ORF">PENTCL1PPCAC_5229</name>
</gene>
<reference evidence="3" key="1">
    <citation type="submission" date="2023-10" db="EMBL/GenBank/DDBJ databases">
        <title>Genome assembly of Pristionchus species.</title>
        <authorList>
            <person name="Yoshida K."/>
            <person name="Sommer R.J."/>
        </authorList>
    </citation>
    <scope>NUCLEOTIDE SEQUENCE</scope>
    <source>
        <strain evidence="3">RS0144</strain>
    </source>
</reference>
<feature type="region of interest" description="Disordered" evidence="1">
    <location>
        <begin position="50"/>
        <end position="84"/>
    </location>
</feature>
<keyword evidence="2" id="KW-0472">Membrane</keyword>
<sequence length="235" mass="26124">MGIKSLLKAKKSSKNNQLKGERKGETHSLLSTEGKEFDNYDELEENEFAYPASPFSFPNTKESSAEESENEKASSRHGSLPHQPLLSRRVNRTTSVISRVLHQSDTLPPIARSPLPHEFVIVSFLFSTFYSFDAFPPSSPLTFISATCLSTFLSILIVFIGAFLLALFAPLHPFPLLSLFAISTSAFLIVIFSKFSALSVIGLLLISCLLMLKTKRGIFDRGLLSRDNIVSIFRM</sequence>
<evidence type="ECO:0000313" key="4">
    <source>
        <dbReference type="Proteomes" id="UP001432027"/>
    </source>
</evidence>
<feature type="region of interest" description="Disordered" evidence="1">
    <location>
        <begin position="1"/>
        <end position="37"/>
    </location>
</feature>
<dbReference type="EMBL" id="BTSX01000002">
    <property type="protein sequence ID" value="GMS83054.1"/>
    <property type="molecule type" value="Genomic_DNA"/>
</dbReference>
<accession>A0AAV5SP05</accession>
<keyword evidence="2" id="KW-0812">Transmembrane</keyword>
<evidence type="ECO:0000256" key="2">
    <source>
        <dbReference type="SAM" id="Phobius"/>
    </source>
</evidence>
<dbReference type="Proteomes" id="UP001432027">
    <property type="component" value="Unassembled WGS sequence"/>
</dbReference>
<organism evidence="3 4">
    <name type="scientific">Pristionchus entomophagus</name>
    <dbReference type="NCBI Taxonomy" id="358040"/>
    <lineage>
        <taxon>Eukaryota</taxon>
        <taxon>Metazoa</taxon>
        <taxon>Ecdysozoa</taxon>
        <taxon>Nematoda</taxon>
        <taxon>Chromadorea</taxon>
        <taxon>Rhabditida</taxon>
        <taxon>Rhabditina</taxon>
        <taxon>Diplogasteromorpha</taxon>
        <taxon>Diplogasteroidea</taxon>
        <taxon>Neodiplogasteridae</taxon>
        <taxon>Pristionchus</taxon>
    </lineage>
</organism>
<feature type="transmembrane region" description="Helical" evidence="2">
    <location>
        <begin position="141"/>
        <end position="167"/>
    </location>
</feature>
<dbReference type="AlphaFoldDB" id="A0AAV5SP05"/>
<evidence type="ECO:0000313" key="3">
    <source>
        <dbReference type="EMBL" id="GMS83054.1"/>
    </source>
</evidence>
<keyword evidence="4" id="KW-1185">Reference proteome</keyword>
<evidence type="ECO:0000256" key="1">
    <source>
        <dbReference type="SAM" id="MobiDB-lite"/>
    </source>
</evidence>